<keyword evidence="2" id="KW-1185">Reference proteome</keyword>
<protein>
    <submittedName>
        <fullName evidence="1">Uncharacterized protein</fullName>
    </submittedName>
</protein>
<sequence length="85" mass="10468">MSKKLNHIESQYHFKLRKRLMQWHRNKQKSIKIIELLDSNYQRFRNKVSKRLSDENIDFYDAIKKANVDELEILDMVILNEKLNY</sequence>
<dbReference type="RefSeq" id="WP_219040579.1">
    <property type="nucleotide sequence ID" value="NZ_JAHWDF010000011.1"/>
</dbReference>
<dbReference type="EMBL" id="JAHWDF010000011">
    <property type="protein sequence ID" value="MBW2962294.1"/>
    <property type="molecule type" value="Genomic_DNA"/>
</dbReference>
<reference evidence="1 2" key="1">
    <citation type="submission" date="2021-07" db="EMBL/GenBank/DDBJ databases">
        <title>Mesonia aestuariivivens sp. nov., isolated from a tidal flat.</title>
        <authorList>
            <person name="Kim Y.-O."/>
            <person name="Yoon J.-H."/>
        </authorList>
    </citation>
    <scope>NUCLEOTIDE SEQUENCE [LARGE SCALE GENOMIC DNA]</scope>
    <source>
        <strain evidence="1 2">JHPTF-M18</strain>
    </source>
</reference>
<organism evidence="1 2">
    <name type="scientific">Mesonia aestuariivivens</name>
    <dbReference type="NCBI Taxonomy" id="2796128"/>
    <lineage>
        <taxon>Bacteria</taxon>
        <taxon>Pseudomonadati</taxon>
        <taxon>Bacteroidota</taxon>
        <taxon>Flavobacteriia</taxon>
        <taxon>Flavobacteriales</taxon>
        <taxon>Flavobacteriaceae</taxon>
        <taxon>Mesonia</taxon>
    </lineage>
</organism>
<evidence type="ECO:0000313" key="2">
    <source>
        <dbReference type="Proteomes" id="UP000719267"/>
    </source>
</evidence>
<proteinExistence type="predicted"/>
<comment type="caution">
    <text evidence="1">The sequence shown here is derived from an EMBL/GenBank/DDBJ whole genome shotgun (WGS) entry which is preliminary data.</text>
</comment>
<accession>A0ABS6W5A3</accession>
<gene>
    <name evidence="1" type="ORF">KW502_10830</name>
</gene>
<name>A0ABS6W5A3_9FLAO</name>
<dbReference type="Proteomes" id="UP000719267">
    <property type="component" value="Unassembled WGS sequence"/>
</dbReference>
<evidence type="ECO:0000313" key="1">
    <source>
        <dbReference type="EMBL" id="MBW2962294.1"/>
    </source>
</evidence>